<dbReference type="Proteomes" id="UP001210231">
    <property type="component" value="Unassembled WGS sequence"/>
</dbReference>
<proteinExistence type="predicted"/>
<dbReference type="Gene3D" id="2.60.40.1930">
    <property type="match status" value="1"/>
</dbReference>
<name>A0ABT4UL43_9BACT</name>
<protein>
    <recommendedName>
        <fullName evidence="4">TonB-dependent receptor plug domain-containing protein</fullName>
    </recommendedName>
</protein>
<evidence type="ECO:0000313" key="3">
    <source>
        <dbReference type="Proteomes" id="UP001210231"/>
    </source>
</evidence>
<keyword evidence="1" id="KW-0732">Signal</keyword>
<feature type="chain" id="PRO_5045917600" description="TonB-dependent receptor plug domain-containing protein" evidence="1">
    <location>
        <begin position="24"/>
        <end position="806"/>
    </location>
</feature>
<organism evidence="2 3">
    <name type="scientific">Polluticaenibacter yanchengensis</name>
    <dbReference type="NCBI Taxonomy" id="3014562"/>
    <lineage>
        <taxon>Bacteria</taxon>
        <taxon>Pseudomonadati</taxon>
        <taxon>Bacteroidota</taxon>
        <taxon>Chitinophagia</taxon>
        <taxon>Chitinophagales</taxon>
        <taxon>Chitinophagaceae</taxon>
        <taxon>Polluticaenibacter</taxon>
    </lineage>
</organism>
<evidence type="ECO:0000313" key="2">
    <source>
        <dbReference type="EMBL" id="MDA3615503.1"/>
    </source>
</evidence>
<evidence type="ECO:0008006" key="4">
    <source>
        <dbReference type="Google" id="ProtNLM"/>
    </source>
</evidence>
<comment type="caution">
    <text evidence="2">The sequence shown here is derived from an EMBL/GenBank/DDBJ whole genome shotgun (WGS) entry which is preliminary data.</text>
</comment>
<sequence length="806" mass="89608">MHNKLKTFLLLFFCLSAYNFIKAQDLDNTLQQYKAFDPQEKIFIHYDKSFYNPGETVWFKAYLTSGGLWTTVSKNFYAELLNEKGVLLDKVSAPIVYGGANSYLKIDSNYKSQKVFVRAYTVNSFNSDTAFIYTKALTIIQPTYKPYDKNLAKTVVDFLPEGGSLVEGIEGNVAFKAYDNGEGQPVTISGVVKNSKGGTVAKIETLYDGMGQFLLTPEANETYTAFWSEKNKPEQKTVLPAASKTGIALKLEYAEGKIVYKLNRREDADESLKSLSIVAVKGFNSLYEAKVNFSSKTQIRSSISVDDLSSGVVRVTVFNSEMKPLAERICFVNNGNFELDGDAWLSTVTFDKRGQNRVEVKVNDTTLANLSLSVTDADLDAPESNLQDNIVSRMLLTGELKGKVYNPYYYFYSTSDSVKYHLDLVMLTNGWRKFNWNTIISGNISAPKYIENDYLGFKGNIIAPKGFAGNGLQLTGMMQTTDSARDIIVIPVDRDGNINTSGMVFFDSARLYLNFNDKNKAFEPSMLNLNNGLMQTTDNSGISNGIKKIPFNVDPDYVIRNSKVNKDAYNVAKQIYKDGSTLENVTVVGKTKTNLQKLDERYASGMFSGGFGKQFDLVNDPFAAGSLNVFQYLQGKVAGLQITTNGMDASLSWRGGTPTLYLNEMMVDQQSVSSLSMADIAYIKTFAPGEAGVIGGGGGGVIAIYTKKGGDGVVSSDSRIKVVKINGYTALKEFYSPDYLNPDGKELYEDLRKTILWVPNLFLNKQNSFRSRIIFYNNDITKRFRVVLEGINVYGKLIHVEKVIEK</sequence>
<evidence type="ECO:0000256" key="1">
    <source>
        <dbReference type="SAM" id="SignalP"/>
    </source>
</evidence>
<reference evidence="2 3" key="1">
    <citation type="submission" date="2022-12" db="EMBL/GenBank/DDBJ databases">
        <title>Chitinophagaceae gen. sp. nov., a new member of the family Chitinophagaceae, isolated from soil in a chemical factory.</title>
        <authorList>
            <person name="Ke Z."/>
        </authorList>
    </citation>
    <scope>NUCLEOTIDE SEQUENCE [LARGE SCALE GENOMIC DNA]</scope>
    <source>
        <strain evidence="2 3">LY-5</strain>
    </source>
</reference>
<keyword evidence="3" id="KW-1185">Reference proteome</keyword>
<dbReference type="SUPFAM" id="SSF56935">
    <property type="entry name" value="Porins"/>
    <property type="match status" value="1"/>
</dbReference>
<gene>
    <name evidence="2" type="ORF">O3P16_11840</name>
</gene>
<dbReference type="RefSeq" id="WP_407031829.1">
    <property type="nucleotide sequence ID" value="NZ_JAQGEF010000013.1"/>
</dbReference>
<feature type="signal peptide" evidence="1">
    <location>
        <begin position="1"/>
        <end position="23"/>
    </location>
</feature>
<accession>A0ABT4UL43</accession>
<dbReference type="EMBL" id="JAQGEF010000013">
    <property type="protein sequence ID" value="MDA3615503.1"/>
    <property type="molecule type" value="Genomic_DNA"/>
</dbReference>